<dbReference type="Gene3D" id="2.40.70.10">
    <property type="entry name" value="Acid Proteases"/>
    <property type="match status" value="1"/>
</dbReference>
<keyword evidence="1" id="KW-0862">Zinc</keyword>
<evidence type="ECO:0000259" key="3">
    <source>
        <dbReference type="PROSITE" id="PS50158"/>
    </source>
</evidence>
<organism evidence="4 5">
    <name type="scientific">Spinacia oleracea</name>
    <name type="common">Spinach</name>
    <dbReference type="NCBI Taxonomy" id="3562"/>
    <lineage>
        <taxon>Eukaryota</taxon>
        <taxon>Viridiplantae</taxon>
        <taxon>Streptophyta</taxon>
        <taxon>Embryophyta</taxon>
        <taxon>Tracheophyta</taxon>
        <taxon>Spermatophyta</taxon>
        <taxon>Magnoliopsida</taxon>
        <taxon>eudicotyledons</taxon>
        <taxon>Gunneridae</taxon>
        <taxon>Pentapetalae</taxon>
        <taxon>Caryophyllales</taxon>
        <taxon>Chenopodiaceae</taxon>
        <taxon>Chenopodioideae</taxon>
        <taxon>Anserineae</taxon>
        <taxon>Spinacia</taxon>
    </lineage>
</organism>
<dbReference type="InterPro" id="IPR000477">
    <property type="entry name" value="RT_dom"/>
</dbReference>
<dbReference type="Gene3D" id="3.30.70.270">
    <property type="match status" value="1"/>
</dbReference>
<proteinExistence type="predicted"/>
<dbReference type="Gene3D" id="3.10.10.10">
    <property type="entry name" value="HIV Type 1 Reverse Transcriptase, subunit A, domain 1"/>
    <property type="match status" value="2"/>
</dbReference>
<name>A0ABM3RHR7_SPIOL</name>
<keyword evidence="1" id="KW-0479">Metal-binding</keyword>
<dbReference type="SUPFAM" id="SSF57756">
    <property type="entry name" value="Retrovirus zinc finger-like domains"/>
    <property type="match status" value="1"/>
</dbReference>
<dbReference type="InterPro" id="IPR043502">
    <property type="entry name" value="DNA/RNA_pol_sf"/>
</dbReference>
<feature type="region of interest" description="Disordered" evidence="2">
    <location>
        <begin position="186"/>
        <end position="214"/>
    </location>
</feature>
<dbReference type="CDD" id="cd01647">
    <property type="entry name" value="RT_LTR"/>
    <property type="match status" value="1"/>
</dbReference>
<dbReference type="InterPro" id="IPR021109">
    <property type="entry name" value="Peptidase_aspartic_dom_sf"/>
</dbReference>
<reference evidence="4" key="1">
    <citation type="journal article" date="2021" name="Nat. Commun.">
        <title>Genomic analyses provide insights into spinach domestication and the genetic basis of agronomic traits.</title>
        <authorList>
            <person name="Cai X."/>
            <person name="Sun X."/>
            <person name="Xu C."/>
            <person name="Sun H."/>
            <person name="Wang X."/>
            <person name="Ge C."/>
            <person name="Zhang Z."/>
            <person name="Wang Q."/>
            <person name="Fei Z."/>
            <person name="Jiao C."/>
            <person name="Wang Q."/>
        </authorList>
    </citation>
    <scope>NUCLEOTIDE SEQUENCE [LARGE SCALE GENOMIC DNA]</scope>
    <source>
        <strain evidence="4">cv. Varoflay</strain>
    </source>
</reference>
<reference evidence="5" key="2">
    <citation type="submission" date="2025-08" db="UniProtKB">
        <authorList>
            <consortium name="RefSeq"/>
        </authorList>
    </citation>
    <scope>IDENTIFICATION</scope>
    <source>
        <tissue evidence="5">Leaf</tissue>
    </source>
</reference>
<dbReference type="SUPFAM" id="SSF56672">
    <property type="entry name" value="DNA/RNA polymerases"/>
    <property type="match status" value="1"/>
</dbReference>
<dbReference type="Gene3D" id="4.10.60.10">
    <property type="entry name" value="Zinc finger, CCHC-type"/>
    <property type="match status" value="1"/>
</dbReference>
<dbReference type="InterPro" id="IPR001878">
    <property type="entry name" value="Znf_CCHC"/>
</dbReference>
<evidence type="ECO:0000313" key="5">
    <source>
        <dbReference type="RefSeq" id="XP_056695154.1"/>
    </source>
</evidence>
<dbReference type="RefSeq" id="XP_056695154.1">
    <property type="nucleotide sequence ID" value="XM_056839176.1"/>
</dbReference>
<dbReference type="InterPro" id="IPR043128">
    <property type="entry name" value="Rev_trsase/Diguanyl_cyclase"/>
</dbReference>
<evidence type="ECO:0000256" key="1">
    <source>
        <dbReference type="PROSITE-ProRule" id="PRU00047"/>
    </source>
</evidence>
<dbReference type="PANTHER" id="PTHR24559">
    <property type="entry name" value="TRANSPOSON TY3-I GAG-POL POLYPROTEIN"/>
    <property type="match status" value="1"/>
</dbReference>
<dbReference type="PROSITE" id="PS50158">
    <property type="entry name" value="ZF_CCHC"/>
    <property type="match status" value="1"/>
</dbReference>
<feature type="domain" description="CCHC-type" evidence="3">
    <location>
        <begin position="242"/>
        <end position="257"/>
    </location>
</feature>
<evidence type="ECO:0000256" key="2">
    <source>
        <dbReference type="SAM" id="MobiDB-lite"/>
    </source>
</evidence>
<feature type="compositionally biased region" description="Low complexity" evidence="2">
    <location>
        <begin position="196"/>
        <end position="214"/>
    </location>
</feature>
<keyword evidence="1" id="KW-0863">Zinc-finger</keyword>
<dbReference type="InterPro" id="IPR005162">
    <property type="entry name" value="Retrotrans_gag_dom"/>
</dbReference>
<dbReference type="Pfam" id="PF03732">
    <property type="entry name" value="Retrotrans_gag"/>
    <property type="match status" value="1"/>
</dbReference>
<dbReference type="Pfam" id="PF08284">
    <property type="entry name" value="RVP_2"/>
    <property type="match status" value="1"/>
</dbReference>
<dbReference type="SMART" id="SM00343">
    <property type="entry name" value="ZnF_C2HC"/>
    <property type="match status" value="2"/>
</dbReference>
<protein>
    <recommendedName>
        <fullName evidence="3">CCHC-type domain-containing protein</fullName>
    </recommendedName>
</protein>
<dbReference type="InterPro" id="IPR036875">
    <property type="entry name" value="Znf_CCHC_sf"/>
</dbReference>
<dbReference type="InterPro" id="IPR053134">
    <property type="entry name" value="RNA-dir_DNA_polymerase"/>
</dbReference>
<dbReference type="PANTHER" id="PTHR24559:SF444">
    <property type="entry name" value="REVERSE TRANSCRIPTASE DOMAIN-CONTAINING PROTEIN"/>
    <property type="match status" value="1"/>
</dbReference>
<dbReference type="GeneID" id="110783205"/>
<dbReference type="Pfam" id="PF00078">
    <property type="entry name" value="RVT_1"/>
    <property type="match status" value="1"/>
</dbReference>
<gene>
    <name evidence="5" type="primary">LOC110783205</name>
</gene>
<dbReference type="Proteomes" id="UP000813463">
    <property type="component" value="Chromosome 3"/>
</dbReference>
<evidence type="ECO:0000313" key="4">
    <source>
        <dbReference type="Proteomes" id="UP000813463"/>
    </source>
</evidence>
<sequence length="622" mass="70328">MPSLHWRTGLLHLPLIRDNQSLTVLTVIDCMPTHEGTADPVVVESWLREMEKERRGTVRESFLAEGEFGWSEFATKLKEKFYPDEVRWQKQEEFLSLSQGSFSIQEYTNKFTALSRFANVVVLTEAETVKRYIKNMDPKVRTHVLSSGSKTFQGAYEIALSIHASIMEEEATKSVSVKKPTATFPQVPAKKPRYDSGNQSNYQQGSSFGSGSSFKPKLESKCRGCGKDFHAGKNCDGSAIVCYYCKEVGHKSFKCPKNPNATTPPAATPAATVSFVASSFVEKANVTGSSYVMSMISLPSGENIACHNEFKDVPVNILGTELLADLKEFPMSEFGVILGVDWLSKYHATIHCSDQKVTLRSPKGNQISYSGIVVKRGVKVVSALKMRKMRQKGEDVFLCVVKDLSLEEHLERISVVRNIQMYFLKTCRLQELIDKGFSRPSVSPWGASVLFVKKKNGSMRLCIDYRELNKIPVKKEDIPKTAFHTRYGHFEFEVMPFGLTNPPAIFMDQRNRSFHVYLDKCVVVFIDDILVYSKDEQDHDKHLRPILDVLRKQKWFAKLSKCEFWLKEVAFLGHVISKDGVKVDPSKIKVVVEWESPKSIYSCYGAPWIQQLSLIPLTSGRD</sequence>
<keyword evidence="4" id="KW-1185">Reference proteome</keyword>
<accession>A0ABM3RHR7</accession>